<comment type="caution">
    <text evidence="1">The sequence shown here is derived from an EMBL/GenBank/DDBJ whole genome shotgun (WGS) entry which is preliminary data.</text>
</comment>
<evidence type="ECO:0000313" key="1">
    <source>
        <dbReference type="EMBL" id="KAG5617198.1"/>
    </source>
</evidence>
<keyword evidence="2" id="KW-1185">Reference proteome</keyword>
<accession>A0A9J5ZXY0</accession>
<dbReference type="AlphaFoldDB" id="A0A9J5ZXY0"/>
<name>A0A9J5ZXY0_SOLCO</name>
<organism evidence="1 2">
    <name type="scientific">Solanum commersonii</name>
    <name type="common">Commerson's wild potato</name>
    <name type="synonym">Commerson's nightshade</name>
    <dbReference type="NCBI Taxonomy" id="4109"/>
    <lineage>
        <taxon>Eukaryota</taxon>
        <taxon>Viridiplantae</taxon>
        <taxon>Streptophyta</taxon>
        <taxon>Embryophyta</taxon>
        <taxon>Tracheophyta</taxon>
        <taxon>Spermatophyta</taxon>
        <taxon>Magnoliopsida</taxon>
        <taxon>eudicotyledons</taxon>
        <taxon>Gunneridae</taxon>
        <taxon>Pentapetalae</taxon>
        <taxon>asterids</taxon>
        <taxon>lamiids</taxon>
        <taxon>Solanales</taxon>
        <taxon>Solanaceae</taxon>
        <taxon>Solanoideae</taxon>
        <taxon>Solaneae</taxon>
        <taxon>Solanum</taxon>
    </lineage>
</organism>
<reference evidence="1 2" key="1">
    <citation type="submission" date="2020-09" db="EMBL/GenBank/DDBJ databases">
        <title>De no assembly of potato wild relative species, Solanum commersonii.</title>
        <authorList>
            <person name="Cho K."/>
        </authorList>
    </citation>
    <scope>NUCLEOTIDE SEQUENCE [LARGE SCALE GENOMIC DNA]</scope>
    <source>
        <strain evidence="1">LZ3.2</strain>
        <tissue evidence="1">Leaf</tissue>
    </source>
</reference>
<dbReference type="Proteomes" id="UP000824120">
    <property type="component" value="Chromosome 3"/>
</dbReference>
<protein>
    <submittedName>
        <fullName evidence="1">Uncharacterized protein</fullName>
    </submittedName>
</protein>
<sequence length="70" mass="8253">MTRTDPTRPEPTRFFCFLPLYFFFPLKRQVLDVFLEVVFMKKPVALEGFWKLTASWNKDPCGSAPPRIRA</sequence>
<dbReference type="EMBL" id="JACXVP010000003">
    <property type="protein sequence ID" value="KAG5617198.1"/>
    <property type="molecule type" value="Genomic_DNA"/>
</dbReference>
<gene>
    <name evidence="1" type="ORF">H5410_017022</name>
</gene>
<evidence type="ECO:0000313" key="2">
    <source>
        <dbReference type="Proteomes" id="UP000824120"/>
    </source>
</evidence>
<proteinExistence type="predicted"/>